<evidence type="ECO:0000313" key="2">
    <source>
        <dbReference type="Proteomes" id="UP001218188"/>
    </source>
</evidence>
<keyword evidence="2" id="KW-1185">Reference proteome</keyword>
<sequence>MEYTSWMLLLVLLGYKDTLQVIYHILVMKNGTIWLYKKIALYPYYALLYNVRNPKTYPWALDTVYVLERSLENFNFPQKAVARVGRYMRDIKDPGKFALTCTDTRDSATSSLKL</sequence>
<dbReference type="Proteomes" id="UP001218188">
    <property type="component" value="Unassembled WGS sequence"/>
</dbReference>
<evidence type="ECO:0000313" key="1">
    <source>
        <dbReference type="EMBL" id="KAJ7017913.1"/>
    </source>
</evidence>
<reference evidence="1" key="1">
    <citation type="submission" date="2023-03" db="EMBL/GenBank/DDBJ databases">
        <title>Massive genome expansion in bonnet fungi (Mycena s.s.) driven by repeated elements and novel gene families across ecological guilds.</title>
        <authorList>
            <consortium name="Lawrence Berkeley National Laboratory"/>
            <person name="Harder C.B."/>
            <person name="Miyauchi S."/>
            <person name="Viragh M."/>
            <person name="Kuo A."/>
            <person name="Thoen E."/>
            <person name="Andreopoulos B."/>
            <person name="Lu D."/>
            <person name="Skrede I."/>
            <person name="Drula E."/>
            <person name="Henrissat B."/>
            <person name="Morin E."/>
            <person name="Kohler A."/>
            <person name="Barry K."/>
            <person name="LaButti K."/>
            <person name="Morin E."/>
            <person name="Salamov A."/>
            <person name="Lipzen A."/>
            <person name="Mereny Z."/>
            <person name="Hegedus B."/>
            <person name="Baldrian P."/>
            <person name="Stursova M."/>
            <person name="Weitz H."/>
            <person name="Taylor A."/>
            <person name="Grigoriev I.V."/>
            <person name="Nagy L.G."/>
            <person name="Martin F."/>
            <person name="Kauserud H."/>
        </authorList>
    </citation>
    <scope>NUCLEOTIDE SEQUENCE</scope>
    <source>
        <strain evidence="1">CBHHK200</strain>
    </source>
</reference>
<organism evidence="1 2">
    <name type="scientific">Mycena alexandri</name>
    <dbReference type="NCBI Taxonomy" id="1745969"/>
    <lineage>
        <taxon>Eukaryota</taxon>
        <taxon>Fungi</taxon>
        <taxon>Dikarya</taxon>
        <taxon>Basidiomycota</taxon>
        <taxon>Agaricomycotina</taxon>
        <taxon>Agaricomycetes</taxon>
        <taxon>Agaricomycetidae</taxon>
        <taxon>Agaricales</taxon>
        <taxon>Marasmiineae</taxon>
        <taxon>Mycenaceae</taxon>
        <taxon>Mycena</taxon>
    </lineage>
</organism>
<accession>A0AAD6RZV9</accession>
<comment type="caution">
    <text evidence="1">The sequence shown here is derived from an EMBL/GenBank/DDBJ whole genome shotgun (WGS) entry which is preliminary data.</text>
</comment>
<dbReference type="EMBL" id="JARJCM010000370">
    <property type="protein sequence ID" value="KAJ7017913.1"/>
    <property type="molecule type" value="Genomic_DNA"/>
</dbReference>
<name>A0AAD6RZV9_9AGAR</name>
<protein>
    <submittedName>
        <fullName evidence="1">Uncharacterized protein</fullName>
    </submittedName>
</protein>
<proteinExistence type="predicted"/>
<dbReference type="AlphaFoldDB" id="A0AAD6RZV9"/>
<gene>
    <name evidence="1" type="ORF">C8F04DRAFT_1199695</name>
</gene>